<comment type="caution">
    <text evidence="3">The sequence shown here is derived from an EMBL/GenBank/DDBJ whole genome shotgun (WGS) entry which is preliminary data.</text>
</comment>
<dbReference type="OrthoDB" id="119761at2"/>
<proteinExistence type="predicted"/>
<reference evidence="3 4" key="1">
    <citation type="submission" date="2018-08" db="EMBL/GenBank/DDBJ databases">
        <title>Lysobacter weifangensis sp. nov., a new member of the family 'Xanthomonadaceae', isolated from soil in a farmland.</title>
        <authorList>
            <person name="Zhao H."/>
        </authorList>
    </citation>
    <scope>NUCLEOTIDE SEQUENCE [LARGE SCALE GENOMIC DNA]</scope>
    <source>
        <strain evidence="3 4">WF-2</strain>
    </source>
</reference>
<dbReference type="Pfam" id="PF04120">
    <property type="entry name" value="Iron_permease"/>
    <property type="match status" value="1"/>
</dbReference>
<feature type="region of interest" description="Disordered" evidence="1">
    <location>
        <begin position="117"/>
        <end position="158"/>
    </location>
</feature>
<name>A0A372DIV9_9GAMM</name>
<keyword evidence="2" id="KW-0812">Transmembrane</keyword>
<keyword evidence="4" id="KW-1185">Reference proteome</keyword>
<organism evidence="3 4">
    <name type="scientific">Cognatiluteimonas weifangensis</name>
    <dbReference type="NCBI Taxonomy" id="2303539"/>
    <lineage>
        <taxon>Bacteria</taxon>
        <taxon>Pseudomonadati</taxon>
        <taxon>Pseudomonadota</taxon>
        <taxon>Gammaproteobacteria</taxon>
        <taxon>Lysobacterales</taxon>
        <taxon>Lysobacteraceae</taxon>
        <taxon>Cognatiluteimonas</taxon>
    </lineage>
</organism>
<gene>
    <name evidence="3" type="ORF">D0Y53_10305</name>
</gene>
<feature type="compositionally biased region" description="Basic residues" evidence="1">
    <location>
        <begin position="148"/>
        <end position="158"/>
    </location>
</feature>
<evidence type="ECO:0000256" key="1">
    <source>
        <dbReference type="SAM" id="MobiDB-lite"/>
    </source>
</evidence>
<evidence type="ECO:0000256" key="2">
    <source>
        <dbReference type="SAM" id="Phobius"/>
    </source>
</evidence>
<dbReference type="RefSeq" id="WP_117203170.1">
    <property type="nucleotide sequence ID" value="NZ_JBHTBK010000019.1"/>
</dbReference>
<dbReference type="InterPro" id="IPR007251">
    <property type="entry name" value="Iron_permease_Fet4"/>
</dbReference>
<feature type="transmembrane region" description="Helical" evidence="2">
    <location>
        <begin position="47"/>
        <end position="66"/>
    </location>
</feature>
<evidence type="ECO:0000313" key="3">
    <source>
        <dbReference type="EMBL" id="RFP59518.1"/>
    </source>
</evidence>
<evidence type="ECO:0000313" key="4">
    <source>
        <dbReference type="Proteomes" id="UP000262917"/>
    </source>
</evidence>
<sequence length="158" mass="17722">MRKLGWFTRTAKAASYFTGRPLCFALAAGVVLAWALTGPLFGFSDTWQLVINTGTTVVTFLMVFLIQNTQNRDTRALQIKLDELIRATQGAHNALLDLEELEERDLQEFQDRYERLARKAREAGPEGAAEAGTPDLDGADSGATTPVSRRRRRRKPRR</sequence>
<dbReference type="GO" id="GO:0055085">
    <property type="term" value="P:transmembrane transport"/>
    <property type="evidence" value="ECO:0007669"/>
    <property type="project" value="InterPro"/>
</dbReference>
<keyword evidence="2" id="KW-1133">Transmembrane helix</keyword>
<dbReference type="Proteomes" id="UP000262917">
    <property type="component" value="Unassembled WGS sequence"/>
</dbReference>
<protein>
    <submittedName>
        <fullName evidence="3">Low affinity iron permease family protein</fullName>
    </submittedName>
</protein>
<keyword evidence="2" id="KW-0472">Membrane</keyword>
<dbReference type="EMBL" id="QVPD01000011">
    <property type="protein sequence ID" value="RFP59518.1"/>
    <property type="molecule type" value="Genomic_DNA"/>
</dbReference>
<dbReference type="AlphaFoldDB" id="A0A372DIV9"/>
<feature type="transmembrane region" description="Helical" evidence="2">
    <location>
        <begin position="21"/>
        <end position="41"/>
    </location>
</feature>
<accession>A0A372DIV9</accession>